<gene>
    <name evidence="2" type="ORF">LTRI10_LOCUS27771</name>
</gene>
<keyword evidence="3" id="KW-1185">Reference proteome</keyword>
<feature type="signal peptide" evidence="1">
    <location>
        <begin position="1"/>
        <end position="22"/>
    </location>
</feature>
<keyword evidence="1" id="KW-0732">Signal</keyword>
<dbReference type="AlphaFoldDB" id="A0AAV2EL81"/>
<dbReference type="EMBL" id="OZ034818">
    <property type="protein sequence ID" value="CAL1386748.1"/>
    <property type="molecule type" value="Genomic_DNA"/>
</dbReference>
<evidence type="ECO:0000313" key="2">
    <source>
        <dbReference type="EMBL" id="CAL1386748.1"/>
    </source>
</evidence>
<protein>
    <recommendedName>
        <fullName evidence="4">Secreted protein</fullName>
    </recommendedName>
</protein>
<proteinExistence type="predicted"/>
<organism evidence="2 3">
    <name type="scientific">Linum trigynum</name>
    <dbReference type="NCBI Taxonomy" id="586398"/>
    <lineage>
        <taxon>Eukaryota</taxon>
        <taxon>Viridiplantae</taxon>
        <taxon>Streptophyta</taxon>
        <taxon>Embryophyta</taxon>
        <taxon>Tracheophyta</taxon>
        <taxon>Spermatophyta</taxon>
        <taxon>Magnoliopsida</taxon>
        <taxon>eudicotyledons</taxon>
        <taxon>Gunneridae</taxon>
        <taxon>Pentapetalae</taxon>
        <taxon>rosids</taxon>
        <taxon>fabids</taxon>
        <taxon>Malpighiales</taxon>
        <taxon>Linaceae</taxon>
        <taxon>Linum</taxon>
    </lineage>
</organism>
<evidence type="ECO:0008006" key="4">
    <source>
        <dbReference type="Google" id="ProtNLM"/>
    </source>
</evidence>
<evidence type="ECO:0000256" key="1">
    <source>
        <dbReference type="SAM" id="SignalP"/>
    </source>
</evidence>
<accession>A0AAV2EL81</accession>
<reference evidence="2 3" key="1">
    <citation type="submission" date="2024-04" db="EMBL/GenBank/DDBJ databases">
        <authorList>
            <person name="Fracassetti M."/>
        </authorList>
    </citation>
    <scope>NUCLEOTIDE SEQUENCE [LARGE SCALE GENOMIC DNA]</scope>
</reference>
<sequence length="166" mass="18437">MCSWNSSLPTLFMCRYLFTTIACPTTPALYDAPNVPLPSTSADALNKSCKSNLSTSSLRNSSRFAWSTLRACAWAPAATEALVTWVASSRCTARTAGADVRMTFPLVKESRASWRLAACLRRWRRRRHRMVAMRMMTRTRRMMMISSVRFVSLASAAGRKKNGGGG</sequence>
<feature type="chain" id="PRO_5043539289" description="Secreted protein" evidence="1">
    <location>
        <begin position="23"/>
        <end position="166"/>
    </location>
</feature>
<evidence type="ECO:0000313" key="3">
    <source>
        <dbReference type="Proteomes" id="UP001497516"/>
    </source>
</evidence>
<name>A0AAV2EL81_9ROSI</name>
<dbReference type="Proteomes" id="UP001497516">
    <property type="component" value="Chromosome 5"/>
</dbReference>